<dbReference type="RefSeq" id="WP_108685202.1">
    <property type="nucleotide sequence ID" value="NZ_QCYK01000001.1"/>
</dbReference>
<proteinExistence type="predicted"/>
<evidence type="ECO:0000256" key="1">
    <source>
        <dbReference type="SAM" id="SignalP"/>
    </source>
</evidence>
<sequence length="349" mass="38042">MSFNRFALLSLLILSAIICHAQVDNPFESIGKKGKILTLSKGKFIETFDYDSVQRIGSVLINIRTRRVIRLLKSTATFQKFSDNSSASRWWSPDPLGTKFPEWSPYNFVYNNPIRFTDPDGRAPWDDYYSKAGKYLGSDGAQTNNQRIISTDKFVDIESKNGGTTSAAATSDLQANSKIITVSLPGGQSEGDYFKGLYAAGNGDGKDINTYKEETTTLVLDPEKATLTAFTNSDKNNGPNFSFADDSKIAGLKDGSLIKIGDAHTHQVADLYPDANRDASVQMRGDGLKAAAAGVPLFTIDSKNVDAFVPHQGPMGNYVTPKDNIATTPALNNNNFSILRTALQYFGGK</sequence>
<evidence type="ECO:0008006" key="4">
    <source>
        <dbReference type="Google" id="ProtNLM"/>
    </source>
</evidence>
<organism evidence="2 3">
    <name type="scientific">Chitinophaga parva</name>
    <dbReference type="NCBI Taxonomy" id="2169414"/>
    <lineage>
        <taxon>Bacteria</taxon>
        <taxon>Pseudomonadati</taxon>
        <taxon>Bacteroidota</taxon>
        <taxon>Chitinophagia</taxon>
        <taxon>Chitinophagales</taxon>
        <taxon>Chitinophagaceae</taxon>
        <taxon>Chitinophaga</taxon>
    </lineage>
</organism>
<reference evidence="2 3" key="1">
    <citation type="submission" date="2018-04" db="EMBL/GenBank/DDBJ databases">
        <title>Chitinophaga fuyangensis sp. nov., isolated from soil in a chemical factory.</title>
        <authorList>
            <person name="Chen K."/>
        </authorList>
    </citation>
    <scope>NUCLEOTIDE SEQUENCE [LARGE SCALE GENOMIC DNA]</scope>
    <source>
        <strain evidence="2 3">LY-1</strain>
    </source>
</reference>
<dbReference type="EMBL" id="QCYK01000001">
    <property type="protein sequence ID" value="PUZ28563.1"/>
    <property type="molecule type" value="Genomic_DNA"/>
</dbReference>
<feature type="signal peptide" evidence="1">
    <location>
        <begin position="1"/>
        <end position="21"/>
    </location>
</feature>
<gene>
    <name evidence="2" type="ORF">DCC81_03520</name>
</gene>
<accession>A0A2T7BLK7</accession>
<protein>
    <recommendedName>
        <fullName evidence="4">RHS repeat-associated core domain-containing protein</fullName>
    </recommendedName>
</protein>
<feature type="chain" id="PRO_5015781198" description="RHS repeat-associated core domain-containing protein" evidence="1">
    <location>
        <begin position="22"/>
        <end position="349"/>
    </location>
</feature>
<keyword evidence="1" id="KW-0732">Signal</keyword>
<dbReference type="AlphaFoldDB" id="A0A2T7BLK7"/>
<dbReference type="Gene3D" id="2.180.10.10">
    <property type="entry name" value="RHS repeat-associated core"/>
    <property type="match status" value="1"/>
</dbReference>
<dbReference type="OrthoDB" id="639052at2"/>
<evidence type="ECO:0000313" key="3">
    <source>
        <dbReference type="Proteomes" id="UP000244450"/>
    </source>
</evidence>
<comment type="caution">
    <text evidence="2">The sequence shown here is derived from an EMBL/GenBank/DDBJ whole genome shotgun (WGS) entry which is preliminary data.</text>
</comment>
<name>A0A2T7BLK7_9BACT</name>
<evidence type="ECO:0000313" key="2">
    <source>
        <dbReference type="EMBL" id="PUZ28563.1"/>
    </source>
</evidence>
<dbReference type="Proteomes" id="UP000244450">
    <property type="component" value="Unassembled WGS sequence"/>
</dbReference>
<keyword evidence="3" id="KW-1185">Reference proteome</keyword>